<proteinExistence type="predicted"/>
<dbReference type="Proteomes" id="UP000053989">
    <property type="component" value="Unassembled WGS sequence"/>
</dbReference>
<evidence type="ECO:0000313" key="1">
    <source>
        <dbReference type="EMBL" id="KIM65403.1"/>
    </source>
</evidence>
<protein>
    <submittedName>
        <fullName evidence="1">Uncharacterized protein</fullName>
    </submittedName>
</protein>
<accession>A0A0C2ZV85</accession>
<name>A0A0C2ZV85_9AGAM</name>
<dbReference type="EMBL" id="KN822022">
    <property type="protein sequence ID" value="KIM65403.1"/>
    <property type="molecule type" value="Genomic_DNA"/>
</dbReference>
<dbReference type="HOGENOM" id="CLU_2159893_0_0_1"/>
<organism evidence="1 2">
    <name type="scientific">Scleroderma citrinum Foug A</name>
    <dbReference type="NCBI Taxonomy" id="1036808"/>
    <lineage>
        <taxon>Eukaryota</taxon>
        <taxon>Fungi</taxon>
        <taxon>Dikarya</taxon>
        <taxon>Basidiomycota</taxon>
        <taxon>Agaricomycotina</taxon>
        <taxon>Agaricomycetes</taxon>
        <taxon>Agaricomycetidae</taxon>
        <taxon>Boletales</taxon>
        <taxon>Sclerodermatineae</taxon>
        <taxon>Sclerodermataceae</taxon>
        <taxon>Scleroderma</taxon>
    </lineage>
</organism>
<reference evidence="1 2" key="1">
    <citation type="submission" date="2014-04" db="EMBL/GenBank/DDBJ databases">
        <authorList>
            <consortium name="DOE Joint Genome Institute"/>
            <person name="Kuo A."/>
            <person name="Kohler A."/>
            <person name="Nagy L.G."/>
            <person name="Floudas D."/>
            <person name="Copeland A."/>
            <person name="Barry K.W."/>
            <person name="Cichocki N."/>
            <person name="Veneault-Fourrey C."/>
            <person name="LaButti K."/>
            <person name="Lindquist E.A."/>
            <person name="Lipzen A."/>
            <person name="Lundell T."/>
            <person name="Morin E."/>
            <person name="Murat C."/>
            <person name="Sun H."/>
            <person name="Tunlid A."/>
            <person name="Henrissat B."/>
            <person name="Grigoriev I.V."/>
            <person name="Hibbett D.S."/>
            <person name="Martin F."/>
            <person name="Nordberg H.P."/>
            <person name="Cantor M.N."/>
            <person name="Hua S.X."/>
        </authorList>
    </citation>
    <scope>NUCLEOTIDE SEQUENCE [LARGE SCALE GENOMIC DNA]</scope>
    <source>
        <strain evidence="1 2">Foug A</strain>
    </source>
</reference>
<gene>
    <name evidence="1" type="ORF">SCLCIDRAFT_466990</name>
</gene>
<sequence>MRGLAQLQRAVEQPFRLTALQMWCHKVMREGITPARPYSPLSHYFSVAIVVRERSFKFSRSSRKGNTFKFYIFSRIIVRSSQNPLLCEQGNKLGLVASVSTSTINLLRDTS</sequence>
<evidence type="ECO:0000313" key="2">
    <source>
        <dbReference type="Proteomes" id="UP000053989"/>
    </source>
</evidence>
<dbReference type="InParanoid" id="A0A0C2ZV85"/>
<reference evidence="2" key="2">
    <citation type="submission" date="2015-01" db="EMBL/GenBank/DDBJ databases">
        <title>Evolutionary Origins and Diversification of the Mycorrhizal Mutualists.</title>
        <authorList>
            <consortium name="DOE Joint Genome Institute"/>
            <consortium name="Mycorrhizal Genomics Consortium"/>
            <person name="Kohler A."/>
            <person name="Kuo A."/>
            <person name="Nagy L.G."/>
            <person name="Floudas D."/>
            <person name="Copeland A."/>
            <person name="Barry K.W."/>
            <person name="Cichocki N."/>
            <person name="Veneault-Fourrey C."/>
            <person name="LaButti K."/>
            <person name="Lindquist E.A."/>
            <person name="Lipzen A."/>
            <person name="Lundell T."/>
            <person name="Morin E."/>
            <person name="Murat C."/>
            <person name="Riley R."/>
            <person name="Ohm R."/>
            <person name="Sun H."/>
            <person name="Tunlid A."/>
            <person name="Henrissat B."/>
            <person name="Grigoriev I.V."/>
            <person name="Hibbett D.S."/>
            <person name="Martin F."/>
        </authorList>
    </citation>
    <scope>NUCLEOTIDE SEQUENCE [LARGE SCALE GENOMIC DNA]</scope>
    <source>
        <strain evidence="2">Foug A</strain>
    </source>
</reference>
<keyword evidence="2" id="KW-1185">Reference proteome</keyword>
<dbReference type="AlphaFoldDB" id="A0A0C2ZV85"/>